<dbReference type="PANTHER" id="PTHR46529">
    <property type="entry name" value="TRNA WYBUTOSINE-SYNTHESIZING PROTEIN 4"/>
    <property type="match status" value="1"/>
</dbReference>
<evidence type="ECO:0000256" key="12">
    <source>
        <dbReference type="ARBA" id="ARBA00030847"/>
    </source>
</evidence>
<evidence type="ECO:0000256" key="3">
    <source>
        <dbReference type="ARBA" id="ARBA00010703"/>
    </source>
</evidence>
<comment type="catalytic activity">
    <reaction evidence="1">
        <text>7-[(3S)-3-amino-3-carboxypropyl]wyosine(37) in tRNA(Phe) + S-adenosyl-L-methionine = 7-[(3S)-(3-amino-3-methoxycarbonyl)propyl]wyosine(37) in tRNA(Phe) + S-adenosyl-L-homocysteine</text>
        <dbReference type="Rhea" id="RHEA:36903"/>
        <dbReference type="Rhea" id="RHEA-COMP:10379"/>
        <dbReference type="Rhea" id="RHEA-COMP:11844"/>
        <dbReference type="ChEBI" id="CHEBI:57856"/>
        <dbReference type="ChEBI" id="CHEBI:59789"/>
        <dbReference type="ChEBI" id="CHEBI:73543"/>
        <dbReference type="ChEBI" id="CHEBI:74275"/>
        <dbReference type="EC" id="2.1.1.290"/>
    </reaction>
</comment>
<evidence type="ECO:0000256" key="11">
    <source>
        <dbReference type="ARBA" id="ARBA00029750"/>
    </source>
</evidence>
<dbReference type="GeneID" id="107116949"/>
<proteinExistence type="inferred from homology"/>
<dbReference type="Gene3D" id="3.40.50.150">
    <property type="entry name" value="Vaccinia Virus protein VP39"/>
    <property type="match status" value="1"/>
</dbReference>
<dbReference type="InterPro" id="IPR015915">
    <property type="entry name" value="Kelch-typ_b-propeller"/>
</dbReference>
<keyword evidence="9" id="KW-0949">S-adenosyl-L-methionine</keyword>
<feature type="region of interest" description="Disordered" evidence="14">
    <location>
        <begin position="113"/>
        <end position="139"/>
    </location>
</feature>
<evidence type="ECO:0000313" key="16">
    <source>
        <dbReference type="RefSeq" id="XP_015274463.1"/>
    </source>
</evidence>
<evidence type="ECO:0000256" key="13">
    <source>
        <dbReference type="ARBA" id="ARBA00049250"/>
    </source>
</evidence>
<evidence type="ECO:0000256" key="8">
    <source>
        <dbReference type="ARBA" id="ARBA00022679"/>
    </source>
</evidence>
<feature type="compositionally biased region" description="Gly residues" evidence="14">
    <location>
        <begin position="1"/>
        <end position="17"/>
    </location>
</feature>
<accession>A0ABM1KL76</accession>
<keyword evidence="15" id="KW-1185">Reference proteome</keyword>
<evidence type="ECO:0000256" key="14">
    <source>
        <dbReference type="SAM" id="MobiDB-lite"/>
    </source>
</evidence>
<evidence type="ECO:0000256" key="9">
    <source>
        <dbReference type="ARBA" id="ARBA00022691"/>
    </source>
</evidence>
<dbReference type="Gene3D" id="2.120.10.80">
    <property type="entry name" value="Kelch-type beta propeller"/>
    <property type="match status" value="1"/>
</dbReference>
<evidence type="ECO:0000256" key="2">
    <source>
        <dbReference type="ARBA" id="ARBA00004797"/>
    </source>
</evidence>
<organism evidence="15 16">
    <name type="scientific">Gekko japonicus</name>
    <name type="common">Schlegel's Japanese gecko</name>
    <dbReference type="NCBI Taxonomy" id="146911"/>
    <lineage>
        <taxon>Eukaryota</taxon>
        <taxon>Metazoa</taxon>
        <taxon>Chordata</taxon>
        <taxon>Craniata</taxon>
        <taxon>Vertebrata</taxon>
        <taxon>Euteleostomi</taxon>
        <taxon>Lepidosauria</taxon>
        <taxon>Squamata</taxon>
        <taxon>Bifurcata</taxon>
        <taxon>Gekkota</taxon>
        <taxon>Gekkonidae</taxon>
        <taxon>Gekkoninae</taxon>
        <taxon>Gekko</taxon>
    </lineage>
</organism>
<dbReference type="Proteomes" id="UP000694871">
    <property type="component" value="Unplaced"/>
</dbReference>
<dbReference type="SUPFAM" id="SSF53335">
    <property type="entry name" value="S-adenosyl-L-methionine-dependent methyltransferases"/>
    <property type="match status" value="1"/>
</dbReference>
<dbReference type="InterPro" id="IPR007213">
    <property type="entry name" value="Ppm1/Ppm2/Tcmp"/>
</dbReference>
<comment type="pathway">
    <text evidence="2">tRNA modification; wybutosine-tRNA(Phe) biosynthesis.</text>
</comment>
<dbReference type="Pfam" id="PF04072">
    <property type="entry name" value="LCM"/>
    <property type="match status" value="1"/>
</dbReference>
<gene>
    <name evidence="16" type="primary">LCMT2</name>
</gene>
<evidence type="ECO:0000256" key="6">
    <source>
        <dbReference type="ARBA" id="ARBA00018045"/>
    </source>
</evidence>
<protein>
    <recommendedName>
        <fullName evidence="6">tRNA wybutosine-synthesizing protein 4</fullName>
        <ecNumber evidence="5">2.1.1.290</ecNumber>
        <ecNumber evidence="4">2.3.1.231</ecNumber>
    </recommendedName>
    <alternativeName>
        <fullName evidence="12">tRNA(Phe) (7-(3-amino-3-(methoxycarbonyl)propyl)wyosine(37)-N)-methoxycarbonyltransferase</fullName>
    </alternativeName>
    <alternativeName>
        <fullName evidence="11">tRNA(Phe) (7-(3-amino-3-carboxypropyl)wyosine(37)-O)-methyltransferase</fullName>
    </alternativeName>
</protein>
<keyword evidence="7" id="KW-0489">Methyltransferase</keyword>
<evidence type="ECO:0000256" key="4">
    <source>
        <dbReference type="ARBA" id="ARBA00012155"/>
    </source>
</evidence>
<evidence type="ECO:0000256" key="7">
    <source>
        <dbReference type="ARBA" id="ARBA00022603"/>
    </source>
</evidence>
<dbReference type="EC" id="2.3.1.231" evidence="4"/>
<evidence type="ECO:0000313" key="15">
    <source>
        <dbReference type="Proteomes" id="UP000694871"/>
    </source>
</evidence>
<comment type="similarity">
    <text evidence="3">Belongs to the methyltransferase superfamily. LCMT family.</text>
</comment>
<dbReference type="EC" id="2.1.1.290" evidence="5"/>
<dbReference type="PANTHER" id="PTHR46529:SF1">
    <property type="entry name" value="TRNA WYBUTOSINE-SYNTHESIZING PROTEIN 4"/>
    <property type="match status" value="1"/>
</dbReference>
<sequence>MTEGSTGGGGGCDGSGGPVAVEEEENGGGGDGPPPRIVASALDVTWEALCSPSCCWECHVFGLLSTPLARLEGVEVLLHTLLPKGSRLTAPTQEMVVKGPLLGRRPGLAVLLPEGPGPPRAGHPLPRGGLPGRGGPQSGPEQVLSLGAGLDSLYFCLKDRGLLGRATLFLEVDFPAVAAHKAALIAAREELAAMVGGRAREQESGAVHFAGEDYRLLGVDLAELPELEEALHCAGLDPQAPTLLLAEVALTYMEVERSDALIQWAARHFSQAWFVLYEQIHPGDPFGHVMQNHFRQCNAQLCSLAQYPDLKAQRMRFMQEGWAECHAMDMKEFYDRFVSEDERRRIQALEPFDEFEEWHLKCSHYFILVASKGEELCRAPAFPGVEEKAFSGFAGTVAASVCTTDAGVTGLRRYGHRSMHMAPDVILTTGGFGDHGGRHCRLTDLHALIKHGGKWTNGNVCLAKSGEAWDGRLFHTVTLLQAGWAVVVGGRLSPVSPALEMRRLRMLEADCSSAPPSCLAVELTRLPPVEDLALPRWRHTATEVVHRGERYLFIYGGCGPGQSVWADWLFLHVEELRCRQQQAALEWPLMLHNHSSVFMPDEEEVLLTGGGGNCFSFGSHLNRHPVHLALGDVLSGR</sequence>
<comment type="catalytic activity">
    <reaction evidence="13">
        <text>7-[(3S)-(3-amino-3-methoxycarbonyl)propyl]wyosine(37) in tRNA(Phe) + S-adenosyl-L-methionine + CO2 = wybutosine(37) in tRNA(Phe) + S-adenosyl-L-homocysteine + 2 H(+)</text>
        <dbReference type="Rhea" id="RHEA:37119"/>
        <dbReference type="Rhea" id="RHEA-COMP:11844"/>
        <dbReference type="Rhea" id="RHEA-COMP:11847"/>
        <dbReference type="ChEBI" id="CHEBI:15378"/>
        <dbReference type="ChEBI" id="CHEBI:16526"/>
        <dbReference type="ChEBI" id="CHEBI:57856"/>
        <dbReference type="ChEBI" id="CHEBI:59789"/>
        <dbReference type="ChEBI" id="CHEBI:73544"/>
        <dbReference type="ChEBI" id="CHEBI:74275"/>
        <dbReference type="EC" id="2.3.1.231"/>
    </reaction>
</comment>
<evidence type="ECO:0000256" key="5">
    <source>
        <dbReference type="ARBA" id="ARBA00012779"/>
    </source>
</evidence>
<name>A0ABM1KL76_GEKJA</name>
<keyword evidence="10" id="KW-0819">tRNA processing</keyword>
<feature type="region of interest" description="Disordered" evidence="14">
    <location>
        <begin position="1"/>
        <end position="36"/>
    </location>
</feature>
<reference evidence="16" key="1">
    <citation type="submission" date="2025-08" db="UniProtKB">
        <authorList>
            <consortium name="RefSeq"/>
        </authorList>
    </citation>
    <scope>IDENTIFICATION</scope>
</reference>
<evidence type="ECO:0000256" key="1">
    <source>
        <dbReference type="ARBA" id="ARBA00001806"/>
    </source>
</evidence>
<dbReference type="InterPro" id="IPR029063">
    <property type="entry name" value="SAM-dependent_MTases_sf"/>
</dbReference>
<keyword evidence="8" id="KW-0808">Transferase</keyword>
<evidence type="ECO:0000256" key="10">
    <source>
        <dbReference type="ARBA" id="ARBA00022694"/>
    </source>
</evidence>
<dbReference type="RefSeq" id="XP_015274463.1">
    <property type="nucleotide sequence ID" value="XM_015418977.1"/>
</dbReference>